<sequence length="143" mass="16635">MIGLDTNILARYYVETTDNDIKTKKQRELSKYIIENSPNLFVSNTVIIEFEWILRAVCKYDLQTIIMIYNHLLTLPNIQFENKVMIQKAIIFAKSGIEFTDAFHLASYQNCNLVYSFDDKGFAKKVAKNQFLPSVIIPSEHYV</sequence>
<dbReference type="InterPro" id="IPR002716">
    <property type="entry name" value="PIN_dom"/>
</dbReference>
<dbReference type="CDD" id="cd18683">
    <property type="entry name" value="PIN_VapC-like"/>
    <property type="match status" value="1"/>
</dbReference>
<evidence type="ECO:0000313" key="2">
    <source>
        <dbReference type="EMBL" id="UZA03905.1"/>
    </source>
</evidence>
<protein>
    <submittedName>
        <fullName evidence="3">Type II toxin-antitoxin system VapC family toxin</fullName>
    </submittedName>
</protein>
<dbReference type="Proteomes" id="UP001163632">
    <property type="component" value="Chromosome"/>
</dbReference>
<gene>
    <name evidence="2" type="ORF">LP092_03925</name>
    <name evidence="3" type="ORF">LP129_04325</name>
</gene>
<dbReference type="RefSeq" id="WP_112741928.1">
    <property type="nucleotide sequence ID" value="NZ_CP030241.1"/>
</dbReference>
<dbReference type="KEGG" id="mboi:DQF64_03995"/>
<evidence type="ECO:0000313" key="3">
    <source>
        <dbReference type="EMBL" id="UZA52377.1"/>
    </source>
</evidence>
<accession>A0AAQ2Q762</accession>
<dbReference type="Gene3D" id="3.40.50.1010">
    <property type="entry name" value="5'-nuclease"/>
    <property type="match status" value="1"/>
</dbReference>
<evidence type="ECO:0000313" key="5">
    <source>
        <dbReference type="Proteomes" id="UP001163632"/>
    </source>
</evidence>
<dbReference type="SUPFAM" id="SSF88723">
    <property type="entry name" value="PIN domain-like"/>
    <property type="match status" value="1"/>
</dbReference>
<dbReference type="Proteomes" id="UP001163283">
    <property type="component" value="Chromosome"/>
</dbReference>
<dbReference type="AlphaFoldDB" id="A0AAQ2Q762"/>
<keyword evidence="5" id="KW-1185">Reference proteome</keyword>
<evidence type="ECO:0000313" key="4">
    <source>
        <dbReference type="Proteomes" id="UP001163283"/>
    </source>
</evidence>
<dbReference type="InterPro" id="IPR029060">
    <property type="entry name" value="PIN-like_dom_sf"/>
</dbReference>
<evidence type="ECO:0000259" key="1">
    <source>
        <dbReference type="Pfam" id="PF01850"/>
    </source>
</evidence>
<organism evidence="3 4">
    <name type="scientific">Moraxella bovis</name>
    <dbReference type="NCBI Taxonomy" id="476"/>
    <lineage>
        <taxon>Bacteria</taxon>
        <taxon>Pseudomonadati</taxon>
        <taxon>Pseudomonadota</taxon>
        <taxon>Gammaproteobacteria</taxon>
        <taxon>Moraxellales</taxon>
        <taxon>Moraxellaceae</taxon>
        <taxon>Moraxella</taxon>
    </lineage>
</organism>
<dbReference type="GeneID" id="77189273"/>
<name>A0AAQ2Q762_MORBO</name>
<dbReference type="EMBL" id="CP087830">
    <property type="protein sequence ID" value="UZA03905.1"/>
    <property type="molecule type" value="Genomic_DNA"/>
</dbReference>
<reference evidence="3 4" key="1">
    <citation type="journal article" date="2022" name="BMC Microbiol.">
        <title>Whole genome sequencing of Moraxella bovis strains from North America reveals two genotypes with different genetic determinants.</title>
        <authorList>
            <person name="Wynn E.L."/>
            <person name="Hille M.M."/>
            <person name="Loy J.D."/>
            <person name="Schuller G."/>
            <person name="Kuhn K.L."/>
            <person name="Dickey A.M."/>
            <person name="Bono J.L."/>
            <person name="Clawson M.L."/>
        </authorList>
    </citation>
    <scope>NUCLEOTIDE SEQUENCE [LARGE SCALE GENOMIC DNA]</scope>
    <source>
        <strain evidence="2">SAM102599</strain>
        <strain evidence="3 4">SAM57978</strain>
    </source>
</reference>
<dbReference type="Pfam" id="PF01850">
    <property type="entry name" value="PIN"/>
    <property type="match status" value="1"/>
</dbReference>
<proteinExistence type="predicted"/>
<feature type="domain" description="PIN" evidence="1">
    <location>
        <begin position="4"/>
        <end position="124"/>
    </location>
</feature>
<dbReference type="EMBL" id="CP087781">
    <property type="protein sequence ID" value="UZA52377.1"/>
    <property type="molecule type" value="Genomic_DNA"/>
</dbReference>